<proteinExistence type="predicted"/>
<dbReference type="EMBL" id="OC320648">
    <property type="protein sequence ID" value="CAD7408537.1"/>
    <property type="molecule type" value="Genomic_DNA"/>
</dbReference>
<feature type="compositionally biased region" description="Low complexity" evidence="1">
    <location>
        <begin position="72"/>
        <end position="87"/>
    </location>
</feature>
<feature type="compositionally biased region" description="Basic and acidic residues" evidence="1">
    <location>
        <begin position="359"/>
        <end position="372"/>
    </location>
</feature>
<feature type="compositionally biased region" description="Basic and acidic residues" evidence="1">
    <location>
        <begin position="382"/>
        <end position="391"/>
    </location>
</feature>
<evidence type="ECO:0000313" key="2">
    <source>
        <dbReference type="EMBL" id="CAD7408537.1"/>
    </source>
</evidence>
<evidence type="ECO:0000256" key="1">
    <source>
        <dbReference type="SAM" id="MobiDB-lite"/>
    </source>
</evidence>
<feature type="compositionally biased region" description="Low complexity" evidence="1">
    <location>
        <begin position="344"/>
        <end position="358"/>
    </location>
</feature>
<feature type="region of interest" description="Disordered" evidence="1">
    <location>
        <begin position="147"/>
        <end position="178"/>
    </location>
</feature>
<organism evidence="2">
    <name type="scientific">Timema cristinae</name>
    <name type="common">Walking stick</name>
    <dbReference type="NCBI Taxonomy" id="61476"/>
    <lineage>
        <taxon>Eukaryota</taxon>
        <taxon>Metazoa</taxon>
        <taxon>Ecdysozoa</taxon>
        <taxon>Arthropoda</taxon>
        <taxon>Hexapoda</taxon>
        <taxon>Insecta</taxon>
        <taxon>Pterygota</taxon>
        <taxon>Neoptera</taxon>
        <taxon>Polyneoptera</taxon>
        <taxon>Phasmatodea</taxon>
        <taxon>Timematodea</taxon>
        <taxon>Timematoidea</taxon>
        <taxon>Timematidae</taxon>
        <taxon>Timema</taxon>
    </lineage>
</organism>
<feature type="region of interest" description="Disordered" evidence="1">
    <location>
        <begin position="343"/>
        <end position="460"/>
    </location>
</feature>
<sequence length="590" mass="63388">MLKWLAGNHPKNPLTDIVTDDPLATIRVQKIDRSSEIYAVSRINPLFDDDVAKRRGSSDPQKIGGCESPNKSSSSGYGSNNLYHSSSEYSSGTEEINGQRVYIGLTRGQTPPDPPHTPTVLRDDALTVLEQNIGFVKSILVAVKGSSGNPSASSAAKKHKRRPSGTSAATLSPIPEGKVDYTIPRPVWPRDEIQTKRDLPLSPTMVQSRGIPSSGAQADSIVDDALLIYTNVSYPPSTSSSSEGCQRENSVDQTLSLEKSVGDPQRVSSDEILKELSHTINLAMSRKQTFPPEDLLKGLSDTINRGLETLWRTHPPQGSEDALRKLSYTLSHSEYVTRLSRAFSNSSGSSGGSLSSPSDTDRARLMPHRGLDASEGAWQGRNKGEPCPARDSDDDTQPRGSTTSSSDSEFSELYQTTPQTTPSSSVSPTSRRAEGLSRPPVFLHESTSTSPASRRAEGLSRPPVFLHEDLSGLPNNIRNAMIYGTLCRGNTAKTASAEIVYEKLRNSGGAGDSGVMEGKGLSPGKGDGQDLSLWETYSGVGVNKGDVQLKSKGESFLYLPVPSANHWVRASQTIHTLQVTNHGAFSGVAL</sequence>
<accession>A0A7R9D5J9</accession>
<protein>
    <submittedName>
        <fullName evidence="2">Uncharacterized protein</fullName>
    </submittedName>
</protein>
<gene>
    <name evidence="2" type="ORF">TCEB3V08_LOCUS9575</name>
</gene>
<feature type="region of interest" description="Disordered" evidence="1">
    <location>
        <begin position="50"/>
        <end position="94"/>
    </location>
</feature>
<dbReference type="AlphaFoldDB" id="A0A7R9D5J9"/>
<name>A0A7R9D5J9_TIMCR</name>
<feature type="region of interest" description="Disordered" evidence="1">
    <location>
        <begin position="235"/>
        <end position="268"/>
    </location>
</feature>
<feature type="compositionally biased region" description="Low complexity" evidence="1">
    <location>
        <begin position="401"/>
        <end position="430"/>
    </location>
</feature>
<reference evidence="2" key="1">
    <citation type="submission" date="2020-11" db="EMBL/GenBank/DDBJ databases">
        <authorList>
            <person name="Tran Van P."/>
        </authorList>
    </citation>
    <scope>NUCLEOTIDE SEQUENCE</scope>
</reference>